<feature type="region of interest" description="Disordered" evidence="1">
    <location>
        <begin position="1"/>
        <end position="29"/>
    </location>
</feature>
<reference evidence="2" key="1">
    <citation type="journal article" date="2021" name="Proc. Natl. Acad. Sci. U.S.A.">
        <title>A Catalog of Tens of Thousands of Viruses from Human Metagenomes Reveals Hidden Associations with Chronic Diseases.</title>
        <authorList>
            <person name="Tisza M.J."/>
            <person name="Buck C.B."/>
        </authorList>
    </citation>
    <scope>NUCLEOTIDE SEQUENCE</scope>
    <source>
        <strain evidence="2">Ctuka10</strain>
    </source>
</reference>
<proteinExistence type="predicted"/>
<organism evidence="2">
    <name type="scientific">Siphoviridae sp. ctuka10</name>
    <dbReference type="NCBI Taxonomy" id="2825716"/>
    <lineage>
        <taxon>Viruses</taxon>
        <taxon>Duplodnaviria</taxon>
        <taxon>Heunggongvirae</taxon>
        <taxon>Uroviricota</taxon>
        <taxon>Caudoviricetes</taxon>
    </lineage>
</organism>
<evidence type="ECO:0000256" key="1">
    <source>
        <dbReference type="SAM" id="MobiDB-lite"/>
    </source>
</evidence>
<name>A0A8S5P9W4_9CAUD</name>
<dbReference type="EMBL" id="BK015380">
    <property type="protein sequence ID" value="DAE03975.1"/>
    <property type="molecule type" value="Genomic_DNA"/>
</dbReference>
<protein>
    <submittedName>
        <fullName evidence="2">Uncharacterized protein</fullName>
    </submittedName>
</protein>
<sequence>MKSSPGNSQNVGCTHHPATASRRPRLEQS</sequence>
<accession>A0A8S5P9W4</accession>
<feature type="compositionally biased region" description="Polar residues" evidence="1">
    <location>
        <begin position="1"/>
        <end position="12"/>
    </location>
</feature>
<evidence type="ECO:0000313" key="2">
    <source>
        <dbReference type="EMBL" id="DAE03975.1"/>
    </source>
</evidence>